<proteinExistence type="predicted"/>
<dbReference type="InterPro" id="IPR021731">
    <property type="entry name" value="AMIN_dom"/>
</dbReference>
<dbReference type="CDD" id="cd02696">
    <property type="entry name" value="MurNAc-LAA"/>
    <property type="match status" value="1"/>
</dbReference>
<dbReference type="Pfam" id="PF01520">
    <property type="entry name" value="Amidase_3"/>
    <property type="match status" value="1"/>
</dbReference>
<dbReference type="Pfam" id="PF11741">
    <property type="entry name" value="AMIN"/>
    <property type="match status" value="1"/>
</dbReference>
<comment type="caution">
    <text evidence="5">The sequence shown here is derived from an EMBL/GenBank/DDBJ whole genome shotgun (WGS) entry which is preliminary data.</text>
</comment>
<keyword evidence="6" id="KW-1185">Reference proteome</keyword>
<dbReference type="SMART" id="SM00646">
    <property type="entry name" value="Ami_3"/>
    <property type="match status" value="1"/>
</dbReference>
<evidence type="ECO:0000313" key="6">
    <source>
        <dbReference type="Proteomes" id="UP000838100"/>
    </source>
</evidence>
<dbReference type="PROSITE" id="PS51782">
    <property type="entry name" value="LYSM"/>
    <property type="match status" value="1"/>
</dbReference>
<dbReference type="GO" id="GO:0008745">
    <property type="term" value="F:N-acetylmuramoyl-L-alanine amidase activity"/>
    <property type="evidence" value="ECO:0007669"/>
    <property type="project" value="UniProtKB-EC"/>
</dbReference>
<dbReference type="InterPro" id="IPR050695">
    <property type="entry name" value="N-acetylmuramoyl_amidase_3"/>
</dbReference>
<evidence type="ECO:0000256" key="3">
    <source>
        <dbReference type="ARBA" id="ARBA00022801"/>
    </source>
</evidence>
<dbReference type="Gene3D" id="3.10.350.10">
    <property type="entry name" value="LysM domain"/>
    <property type="match status" value="1"/>
</dbReference>
<dbReference type="SUPFAM" id="SSF54106">
    <property type="entry name" value="LysM domain"/>
    <property type="match status" value="1"/>
</dbReference>
<evidence type="ECO:0000259" key="4">
    <source>
        <dbReference type="PROSITE" id="PS51782"/>
    </source>
</evidence>
<dbReference type="PANTHER" id="PTHR30404">
    <property type="entry name" value="N-ACETYLMURAMOYL-L-ALANINE AMIDASE"/>
    <property type="match status" value="1"/>
</dbReference>
<dbReference type="EMBL" id="CAKLPX010000001">
    <property type="protein sequence ID" value="CAH0991664.1"/>
    <property type="molecule type" value="Genomic_DNA"/>
</dbReference>
<keyword evidence="3 5" id="KW-0378">Hydrolase</keyword>
<dbReference type="Pfam" id="PF01476">
    <property type="entry name" value="LysM"/>
    <property type="match status" value="1"/>
</dbReference>
<dbReference type="CDD" id="cd00118">
    <property type="entry name" value="LysM"/>
    <property type="match status" value="1"/>
</dbReference>
<comment type="catalytic activity">
    <reaction evidence="1">
        <text>Hydrolyzes the link between N-acetylmuramoyl residues and L-amino acid residues in certain cell-wall glycopeptides.</text>
        <dbReference type="EC" id="3.5.1.28"/>
    </reaction>
</comment>
<gene>
    <name evidence="5" type="primary">amiC_2</name>
    <name evidence="5" type="ORF">SIN8267_01776</name>
</gene>
<evidence type="ECO:0000313" key="5">
    <source>
        <dbReference type="EMBL" id="CAH0991664.1"/>
    </source>
</evidence>
<dbReference type="Gene3D" id="2.60.40.3500">
    <property type="match status" value="1"/>
</dbReference>
<dbReference type="InterPro" id="IPR036779">
    <property type="entry name" value="LysM_dom_sf"/>
</dbReference>
<feature type="domain" description="LysM" evidence="4">
    <location>
        <begin position="408"/>
        <end position="451"/>
    </location>
</feature>
<reference evidence="5" key="1">
    <citation type="submission" date="2021-12" db="EMBL/GenBank/DDBJ databases">
        <authorList>
            <person name="Rodrigo-Torres L."/>
            <person name="Arahal R. D."/>
            <person name="Lucena T."/>
        </authorList>
    </citation>
    <scope>NUCLEOTIDE SEQUENCE</scope>
    <source>
        <strain evidence="5">CECT 8267</strain>
    </source>
</reference>
<name>A0ABM9AEN1_9GAMM</name>
<dbReference type="Proteomes" id="UP000838100">
    <property type="component" value="Unassembled WGS sequence"/>
</dbReference>
<sequence>MFSRFKKQPSAAGEASPAFSISVLIAISALCFSSIIQASDIVGARVWRAPDNTRLVLDLNGAVEHSILTLQSPDRIVVDIKNGRLATASTLSSLQLSESPIKNIRYANKDKHDLRIVLDLKEKVKPRSFLLKADGELKDRLVIDLYDEGNGKRAVKTQQAKQSSGSRDIVVAIDAGHGGEDPGALGPNNLREKHVVLAIAKELEALLKKQPGYRPYLTRTGDYYIGLGQRPALARKQQADIFISIHADAFTNPQANGASVFALSQGGSSSTMAKYLAKTENRADLVGGVTLADHDDMLAGVLLDLSMTANRDASTKVGSKVLSNMGGVARLHSKRVGYAGFAVLKSADIPSILVETGFISNPGEASKLRTKSYQRKMAKAIYQGVDGYFQKYPPAGSLIAANKAGGSKRYTVVSGDTLSAIAHRYNVSQGALKSANNISGSQIRVGQRLTIPSS</sequence>
<protein>
    <recommendedName>
        <fullName evidence="2">N-acetylmuramoyl-L-alanine amidase</fullName>
        <ecNumber evidence="2">3.5.1.28</ecNumber>
    </recommendedName>
</protein>
<dbReference type="InterPro" id="IPR018392">
    <property type="entry name" value="LysM"/>
</dbReference>
<dbReference type="PANTHER" id="PTHR30404:SF0">
    <property type="entry name" value="N-ACETYLMURAMOYL-L-ALANINE AMIDASE AMIC"/>
    <property type="match status" value="1"/>
</dbReference>
<accession>A0ABM9AEN1</accession>
<dbReference type="EC" id="3.5.1.28" evidence="2"/>
<dbReference type="SUPFAM" id="SSF53187">
    <property type="entry name" value="Zn-dependent exopeptidases"/>
    <property type="match status" value="1"/>
</dbReference>
<evidence type="ECO:0000256" key="1">
    <source>
        <dbReference type="ARBA" id="ARBA00001561"/>
    </source>
</evidence>
<dbReference type="SMART" id="SM00257">
    <property type="entry name" value="LysM"/>
    <property type="match status" value="1"/>
</dbReference>
<dbReference type="RefSeq" id="WP_237444307.1">
    <property type="nucleotide sequence ID" value="NZ_CAKLPX010000001.1"/>
</dbReference>
<organism evidence="5 6">
    <name type="scientific">Sinobacterium norvegicum</name>
    <dbReference type="NCBI Taxonomy" id="1641715"/>
    <lineage>
        <taxon>Bacteria</taxon>
        <taxon>Pseudomonadati</taxon>
        <taxon>Pseudomonadota</taxon>
        <taxon>Gammaproteobacteria</taxon>
        <taxon>Cellvibrionales</taxon>
        <taxon>Spongiibacteraceae</taxon>
        <taxon>Sinobacterium</taxon>
    </lineage>
</organism>
<dbReference type="InterPro" id="IPR002508">
    <property type="entry name" value="MurNAc-LAA_cat"/>
</dbReference>
<evidence type="ECO:0000256" key="2">
    <source>
        <dbReference type="ARBA" id="ARBA00011901"/>
    </source>
</evidence>
<dbReference type="Gene3D" id="3.40.630.40">
    <property type="entry name" value="Zn-dependent exopeptidases"/>
    <property type="match status" value="1"/>
</dbReference>